<reference evidence="5 6" key="1">
    <citation type="submission" date="2021-05" db="EMBL/GenBank/DDBJ databases">
        <title>Genome Assembly of Synthetic Allotetraploid Brassica napus Reveals Homoeologous Exchanges between Subgenomes.</title>
        <authorList>
            <person name="Davis J.T."/>
        </authorList>
    </citation>
    <scope>NUCLEOTIDE SEQUENCE [LARGE SCALE GENOMIC DNA]</scope>
    <source>
        <strain evidence="6">cv. Da-Ae</strain>
        <tissue evidence="5">Seedling</tissue>
    </source>
</reference>
<accession>A0ABQ8C8M2</accession>
<dbReference type="Gene3D" id="3.40.50.300">
    <property type="entry name" value="P-loop containing nucleotide triphosphate hydrolases"/>
    <property type="match status" value="1"/>
</dbReference>
<keyword evidence="6" id="KW-1185">Reference proteome</keyword>
<dbReference type="PRINTS" id="PR00328">
    <property type="entry name" value="SAR1GTPBP"/>
</dbReference>
<evidence type="ECO:0000313" key="6">
    <source>
        <dbReference type="Proteomes" id="UP000824890"/>
    </source>
</evidence>
<dbReference type="EMBL" id="JAGKQM010000009">
    <property type="protein sequence ID" value="KAH0913421.1"/>
    <property type="molecule type" value="Genomic_DNA"/>
</dbReference>
<gene>
    <name evidence="5" type="ORF">HID58_036742</name>
</gene>
<dbReference type="PROSITE" id="PS51417">
    <property type="entry name" value="ARF"/>
    <property type="match status" value="1"/>
</dbReference>
<dbReference type="SMART" id="SM00178">
    <property type="entry name" value="SAR"/>
    <property type="match status" value="1"/>
</dbReference>
<evidence type="ECO:0000313" key="5">
    <source>
        <dbReference type="EMBL" id="KAH0913421.1"/>
    </source>
</evidence>
<sequence length="232" mass="26031">MNQKFLSSPSMSLWEASLSWLRGLFFKQEMELSLMGLQNAGKTALINAVDNVGYSEDLDPTIGFHMREVTKRNVILKLRDGSGQSGFRSFWEGFCRDNPAIVYVVDAADVDNLFISKKELHKLLSKTSLNGIPLLVLGNKMDEPGALSKDAFTEEMGLQLLSDREVCCFMISCKNYTNIDQVDFAVRTLTILTSETWSLHHDNILSDLGEEEEAGRKKKEEEDMSPDRAPGP</sequence>
<dbReference type="PANTHER" id="PTHR45732">
    <property type="entry name" value="ADP-RIBOSYLATION FACTOR-LIKE PROTEIN 8"/>
    <property type="match status" value="1"/>
</dbReference>
<dbReference type="SMART" id="SM00175">
    <property type="entry name" value="RAB"/>
    <property type="match status" value="1"/>
</dbReference>
<dbReference type="InterPro" id="IPR005225">
    <property type="entry name" value="Small_GTP-bd"/>
</dbReference>
<evidence type="ECO:0000256" key="2">
    <source>
        <dbReference type="ARBA" id="ARBA00023134"/>
    </source>
</evidence>
<feature type="region of interest" description="Disordered" evidence="4">
    <location>
        <begin position="208"/>
        <end position="232"/>
    </location>
</feature>
<evidence type="ECO:0000256" key="3">
    <source>
        <dbReference type="RuleBase" id="RU003925"/>
    </source>
</evidence>
<dbReference type="Pfam" id="PF00025">
    <property type="entry name" value="Arf"/>
    <property type="match status" value="1"/>
</dbReference>
<name>A0ABQ8C8M2_BRANA</name>
<dbReference type="InterPro" id="IPR006689">
    <property type="entry name" value="Small_GTPase_ARF/SAR"/>
</dbReference>
<dbReference type="Proteomes" id="UP000824890">
    <property type="component" value="Unassembled WGS sequence"/>
</dbReference>
<comment type="caution">
    <text evidence="5">The sequence shown here is derived from an EMBL/GenBank/DDBJ whole genome shotgun (WGS) entry which is preliminary data.</text>
</comment>
<evidence type="ECO:0000256" key="1">
    <source>
        <dbReference type="ARBA" id="ARBA00022741"/>
    </source>
</evidence>
<keyword evidence="1 3" id="KW-0547">Nucleotide-binding</keyword>
<proteinExistence type="inferred from homology"/>
<comment type="similarity">
    <text evidence="3">Belongs to the small GTPase superfamily. Arf family.</text>
</comment>
<keyword evidence="2 3" id="KW-0342">GTP-binding</keyword>
<dbReference type="SUPFAM" id="SSF52540">
    <property type="entry name" value="P-loop containing nucleoside triphosphate hydrolases"/>
    <property type="match status" value="1"/>
</dbReference>
<evidence type="ECO:0000256" key="4">
    <source>
        <dbReference type="SAM" id="MobiDB-lite"/>
    </source>
</evidence>
<organism evidence="5 6">
    <name type="scientific">Brassica napus</name>
    <name type="common">Rape</name>
    <dbReference type="NCBI Taxonomy" id="3708"/>
    <lineage>
        <taxon>Eukaryota</taxon>
        <taxon>Viridiplantae</taxon>
        <taxon>Streptophyta</taxon>
        <taxon>Embryophyta</taxon>
        <taxon>Tracheophyta</taxon>
        <taxon>Spermatophyta</taxon>
        <taxon>Magnoliopsida</taxon>
        <taxon>eudicotyledons</taxon>
        <taxon>Gunneridae</taxon>
        <taxon>Pentapetalae</taxon>
        <taxon>rosids</taxon>
        <taxon>malvids</taxon>
        <taxon>Brassicales</taxon>
        <taxon>Brassicaceae</taxon>
        <taxon>Brassiceae</taxon>
        <taxon>Brassica</taxon>
    </lineage>
</organism>
<protein>
    <submittedName>
        <fullName evidence="5">Uncharacterized protein</fullName>
    </submittedName>
</protein>
<dbReference type="InterPro" id="IPR027417">
    <property type="entry name" value="P-loop_NTPase"/>
</dbReference>
<dbReference type="SMART" id="SM00177">
    <property type="entry name" value="ARF"/>
    <property type="match status" value="1"/>
</dbReference>
<dbReference type="NCBIfam" id="TIGR00231">
    <property type="entry name" value="small_GTP"/>
    <property type="match status" value="1"/>
</dbReference>
<dbReference type="PANTHER" id="PTHR45732:SF17">
    <property type="entry name" value="ADP-RIBOSYLATION FACTOR-LIKE PROTEIN 8A-RELATED"/>
    <property type="match status" value="1"/>
</dbReference>